<accession>A0A433J8H6</accession>
<dbReference type="InterPro" id="IPR050300">
    <property type="entry name" value="GDXG_lipolytic_enzyme"/>
</dbReference>
<keyword evidence="5" id="KW-1185">Reference proteome</keyword>
<dbReference type="AlphaFoldDB" id="A0A433J8H6"/>
<evidence type="ECO:0000313" key="5">
    <source>
        <dbReference type="Proteomes" id="UP000280346"/>
    </source>
</evidence>
<dbReference type="GO" id="GO:0016787">
    <property type="term" value="F:hydrolase activity"/>
    <property type="evidence" value="ECO:0007669"/>
    <property type="project" value="UniProtKB-KW"/>
</dbReference>
<dbReference type="PROSITE" id="PS00122">
    <property type="entry name" value="CARBOXYLESTERASE_B_1"/>
    <property type="match status" value="1"/>
</dbReference>
<comment type="caution">
    <text evidence="4">The sequence shown here is derived from an EMBL/GenBank/DDBJ whole genome shotgun (WGS) entry which is preliminary data.</text>
</comment>
<dbReference type="InterPro" id="IPR013094">
    <property type="entry name" value="AB_hydrolase_3"/>
</dbReference>
<dbReference type="EMBL" id="RZIJ01000010">
    <property type="protein sequence ID" value="RUQ70289.1"/>
    <property type="molecule type" value="Genomic_DNA"/>
</dbReference>
<name>A0A433J8H6_9PROT</name>
<sequence length="367" mass="38450">MAQSPGAGPTAKDRLDQAVGTVTGSPLAKADADMKHVLDALADLKPKPIEGDLSAAEARQQPTPTDAVMALLKKNGKSTAPEAGIRTENITLTGAAGSLPARVYIPENANKNTPLPVVVYYHGGGWVIADLDTYDASPRAIAKQASAIVVSAHYRQAPESKFPAAHDDAFAAYQWVLKNAKSFGGDPAQVAVMGESAGGNLAINTAIKARDANIQLPVHQVLVYPVAGVDMNTQSYKDNADAKPLNKPMMEWFVKQTVRNEADLQDPRLDLVGRADLRGLPPTTVITAEIDPLRDDGRRLADKLRQASVPVDAHDYAGVTHEFFGMGSVVADAKTAEGVAAANLTTAFQGTASGSSAAAPKRSGTGN</sequence>
<dbReference type="PANTHER" id="PTHR48081">
    <property type="entry name" value="AB HYDROLASE SUPERFAMILY PROTEIN C4A8.06C"/>
    <property type="match status" value="1"/>
</dbReference>
<dbReference type="Pfam" id="PF07859">
    <property type="entry name" value="Abhydrolase_3"/>
    <property type="match status" value="1"/>
</dbReference>
<evidence type="ECO:0000256" key="1">
    <source>
        <dbReference type="ARBA" id="ARBA00022801"/>
    </source>
</evidence>
<protein>
    <submittedName>
        <fullName evidence="4">Alpha/beta hydrolase</fullName>
    </submittedName>
</protein>
<feature type="domain" description="Alpha/beta hydrolase fold-3" evidence="3">
    <location>
        <begin position="118"/>
        <end position="324"/>
    </location>
</feature>
<evidence type="ECO:0000259" key="3">
    <source>
        <dbReference type="Pfam" id="PF07859"/>
    </source>
</evidence>
<feature type="region of interest" description="Disordered" evidence="2">
    <location>
        <begin position="1"/>
        <end position="20"/>
    </location>
</feature>
<evidence type="ECO:0000256" key="2">
    <source>
        <dbReference type="SAM" id="MobiDB-lite"/>
    </source>
</evidence>
<dbReference type="Proteomes" id="UP000280346">
    <property type="component" value="Unassembled WGS sequence"/>
</dbReference>
<dbReference type="SUPFAM" id="SSF53474">
    <property type="entry name" value="alpha/beta-Hydrolases"/>
    <property type="match status" value="1"/>
</dbReference>
<dbReference type="PANTHER" id="PTHR48081:SF8">
    <property type="entry name" value="ALPHA_BETA HYDROLASE FOLD-3 DOMAIN-CONTAINING PROTEIN-RELATED"/>
    <property type="match status" value="1"/>
</dbReference>
<dbReference type="InterPro" id="IPR029058">
    <property type="entry name" value="AB_hydrolase_fold"/>
</dbReference>
<gene>
    <name evidence="4" type="ORF">EJ913_14550</name>
</gene>
<dbReference type="Gene3D" id="3.40.50.1820">
    <property type="entry name" value="alpha/beta hydrolase"/>
    <property type="match status" value="1"/>
</dbReference>
<organism evidence="4 5">
    <name type="scientific">Azospirillum doebereinerae</name>
    <dbReference type="NCBI Taxonomy" id="92933"/>
    <lineage>
        <taxon>Bacteria</taxon>
        <taxon>Pseudomonadati</taxon>
        <taxon>Pseudomonadota</taxon>
        <taxon>Alphaproteobacteria</taxon>
        <taxon>Rhodospirillales</taxon>
        <taxon>Azospirillaceae</taxon>
        <taxon>Azospirillum</taxon>
    </lineage>
</organism>
<keyword evidence="1 4" id="KW-0378">Hydrolase</keyword>
<dbReference type="OrthoDB" id="9806180at2"/>
<dbReference type="InterPro" id="IPR019826">
    <property type="entry name" value="Carboxylesterase_B_AS"/>
</dbReference>
<evidence type="ECO:0000313" key="4">
    <source>
        <dbReference type="EMBL" id="RUQ70289.1"/>
    </source>
</evidence>
<proteinExistence type="predicted"/>
<reference evidence="4 5" key="1">
    <citation type="submission" date="2018-12" db="EMBL/GenBank/DDBJ databases">
        <authorList>
            <person name="Yang Y."/>
        </authorList>
    </citation>
    <scope>NUCLEOTIDE SEQUENCE [LARGE SCALE GENOMIC DNA]</scope>
    <source>
        <strain evidence="4 5">GSF71</strain>
    </source>
</reference>